<evidence type="ECO:0000313" key="2">
    <source>
        <dbReference type="Proteomes" id="UP000276133"/>
    </source>
</evidence>
<comment type="caution">
    <text evidence="1">The sequence shown here is derived from an EMBL/GenBank/DDBJ whole genome shotgun (WGS) entry which is preliminary data.</text>
</comment>
<reference evidence="1 2" key="1">
    <citation type="journal article" date="2018" name="Sci. Rep.">
        <title>Genomic signatures of local adaptation to the degree of environmental predictability in rotifers.</title>
        <authorList>
            <person name="Franch-Gras L."/>
            <person name="Hahn C."/>
            <person name="Garcia-Roger E.M."/>
            <person name="Carmona M.J."/>
            <person name="Serra M."/>
            <person name="Gomez A."/>
        </authorList>
    </citation>
    <scope>NUCLEOTIDE SEQUENCE [LARGE SCALE GENOMIC DNA]</scope>
    <source>
        <strain evidence="1">HYR1</strain>
    </source>
</reference>
<dbReference type="AlphaFoldDB" id="A0A3M7PFG9"/>
<dbReference type="Proteomes" id="UP000276133">
    <property type="component" value="Unassembled WGS sequence"/>
</dbReference>
<name>A0A3M7PFG9_BRAPC</name>
<sequence length="161" mass="18771">MTFLVILVIEDRYVSYKNDLGNLTSILDDVINYLPFDKSFEKEKYSINNQITLVLLSLTLDAKLMLIKSLKKLTYKIIERKADIFVCFAKTVTKYIDRILIEAVLNVNFFAPDFTAETKITENSAIINVHHRNNPLLNVCRFYLWTVDKFDLIILSIKNKL</sequence>
<proteinExistence type="predicted"/>
<evidence type="ECO:0000313" key="1">
    <source>
        <dbReference type="EMBL" id="RMZ97768.1"/>
    </source>
</evidence>
<dbReference type="EMBL" id="REGN01011195">
    <property type="protein sequence ID" value="RMZ97768.1"/>
    <property type="molecule type" value="Genomic_DNA"/>
</dbReference>
<gene>
    <name evidence="1" type="ORF">BpHYR1_029857</name>
</gene>
<protein>
    <submittedName>
        <fullName evidence="1">Uncharacterized protein</fullName>
    </submittedName>
</protein>
<keyword evidence="2" id="KW-1185">Reference proteome</keyword>
<organism evidence="1 2">
    <name type="scientific">Brachionus plicatilis</name>
    <name type="common">Marine rotifer</name>
    <name type="synonym">Brachionus muelleri</name>
    <dbReference type="NCBI Taxonomy" id="10195"/>
    <lineage>
        <taxon>Eukaryota</taxon>
        <taxon>Metazoa</taxon>
        <taxon>Spiralia</taxon>
        <taxon>Gnathifera</taxon>
        <taxon>Rotifera</taxon>
        <taxon>Eurotatoria</taxon>
        <taxon>Monogononta</taxon>
        <taxon>Pseudotrocha</taxon>
        <taxon>Ploima</taxon>
        <taxon>Brachionidae</taxon>
        <taxon>Brachionus</taxon>
    </lineage>
</organism>
<accession>A0A3M7PFG9</accession>